<proteinExistence type="predicted"/>
<sequence length="59" mass="6264">MHITVRRQKPLGTSICSRSLSKVDAGTGAHADICGHLSISISVRTNVDSEGLSDRKDGE</sequence>
<evidence type="ECO:0000313" key="2">
    <source>
        <dbReference type="Proteomes" id="UP000179179"/>
    </source>
</evidence>
<comment type="caution">
    <text evidence="1">The sequence shown here is derived from an EMBL/GenBank/DDBJ whole genome shotgun (WGS) entry which is preliminary data.</text>
</comment>
<protein>
    <submittedName>
        <fullName evidence="1">Uncharacterized protein</fullName>
    </submittedName>
</protein>
<organism evidence="1 2">
    <name type="scientific">Aspergillus bombycis</name>
    <dbReference type="NCBI Taxonomy" id="109264"/>
    <lineage>
        <taxon>Eukaryota</taxon>
        <taxon>Fungi</taxon>
        <taxon>Dikarya</taxon>
        <taxon>Ascomycota</taxon>
        <taxon>Pezizomycotina</taxon>
        <taxon>Eurotiomycetes</taxon>
        <taxon>Eurotiomycetidae</taxon>
        <taxon>Eurotiales</taxon>
        <taxon>Aspergillaceae</taxon>
        <taxon>Aspergillus</taxon>
    </lineage>
</organism>
<gene>
    <name evidence="1" type="ORF">ABOM_000419</name>
</gene>
<dbReference type="RefSeq" id="XP_022394805.1">
    <property type="nucleotide sequence ID" value="XM_022527549.1"/>
</dbReference>
<dbReference type="GeneID" id="34443809"/>
<dbReference type="Proteomes" id="UP000179179">
    <property type="component" value="Unassembled WGS sequence"/>
</dbReference>
<reference evidence="1 2" key="1">
    <citation type="journal article" date="2016" name="Genome Biol. Evol.">
        <title>Draft genome sequence of an aflatoxigenic Aspergillus species, A. bombycis.</title>
        <authorList>
            <person name="Moore G.G."/>
            <person name="Mack B.M."/>
            <person name="Beltz S.B."/>
            <person name="Gilbert M.K."/>
        </authorList>
    </citation>
    <scope>NUCLEOTIDE SEQUENCE [LARGE SCALE GENOMIC DNA]</scope>
    <source>
        <strain evidence="2">NRRL 26010</strain>
    </source>
</reference>
<keyword evidence="2" id="KW-1185">Reference proteome</keyword>
<name>A0A1F8AIF7_9EURO</name>
<dbReference type="EMBL" id="LYCR01000001">
    <property type="protein sequence ID" value="OGM51088.1"/>
    <property type="molecule type" value="Genomic_DNA"/>
</dbReference>
<evidence type="ECO:0000313" key="1">
    <source>
        <dbReference type="EMBL" id="OGM51088.1"/>
    </source>
</evidence>
<accession>A0A1F8AIF7</accession>
<dbReference type="AlphaFoldDB" id="A0A1F8AIF7"/>